<dbReference type="Proteomes" id="UP000218811">
    <property type="component" value="Unassembled WGS sequence"/>
</dbReference>
<feature type="region of interest" description="Disordered" evidence="4">
    <location>
        <begin position="193"/>
        <end position="267"/>
    </location>
</feature>
<keyword evidence="7" id="KW-1185">Reference proteome</keyword>
<organism evidence="6 7">
    <name type="scientific">Wolfiporia cocos (strain MD-104)</name>
    <name type="common">Brown rot fungus</name>
    <dbReference type="NCBI Taxonomy" id="742152"/>
    <lineage>
        <taxon>Eukaryota</taxon>
        <taxon>Fungi</taxon>
        <taxon>Dikarya</taxon>
        <taxon>Basidiomycota</taxon>
        <taxon>Agaricomycotina</taxon>
        <taxon>Agaricomycetes</taxon>
        <taxon>Polyporales</taxon>
        <taxon>Phaeolaceae</taxon>
        <taxon>Wolfiporia</taxon>
    </lineage>
</organism>
<feature type="compositionally biased region" description="Gly residues" evidence="4">
    <location>
        <begin position="503"/>
        <end position="528"/>
    </location>
</feature>
<keyword evidence="2" id="KW-0862">Zinc</keyword>
<feature type="compositionally biased region" description="Gly residues" evidence="4">
    <location>
        <begin position="210"/>
        <end position="233"/>
    </location>
</feature>
<dbReference type="SMART" id="SM00343">
    <property type="entry name" value="ZnF_C2HC"/>
    <property type="match status" value="1"/>
</dbReference>
<reference evidence="6 7" key="1">
    <citation type="journal article" date="2012" name="Science">
        <title>The Paleozoic origin of enzymatic lignin decomposition reconstructed from 31 fungal genomes.</title>
        <authorList>
            <person name="Floudas D."/>
            <person name="Binder M."/>
            <person name="Riley R."/>
            <person name="Barry K."/>
            <person name="Blanchette R.A."/>
            <person name="Henrissat B."/>
            <person name="Martinez A.T."/>
            <person name="Otillar R."/>
            <person name="Spatafora J.W."/>
            <person name="Yadav J.S."/>
            <person name="Aerts A."/>
            <person name="Benoit I."/>
            <person name="Boyd A."/>
            <person name="Carlson A."/>
            <person name="Copeland A."/>
            <person name="Coutinho P.M."/>
            <person name="de Vries R.P."/>
            <person name="Ferreira P."/>
            <person name="Findley K."/>
            <person name="Foster B."/>
            <person name="Gaskell J."/>
            <person name="Glotzer D."/>
            <person name="Gorecki P."/>
            <person name="Heitman J."/>
            <person name="Hesse C."/>
            <person name="Hori C."/>
            <person name="Igarashi K."/>
            <person name="Jurgens J.A."/>
            <person name="Kallen N."/>
            <person name="Kersten P."/>
            <person name="Kohler A."/>
            <person name="Kuees U."/>
            <person name="Kumar T.K.A."/>
            <person name="Kuo A."/>
            <person name="LaButti K."/>
            <person name="Larrondo L.F."/>
            <person name="Lindquist E."/>
            <person name="Ling A."/>
            <person name="Lombard V."/>
            <person name="Lucas S."/>
            <person name="Lundell T."/>
            <person name="Martin R."/>
            <person name="McLaughlin D.J."/>
            <person name="Morgenstern I."/>
            <person name="Morin E."/>
            <person name="Murat C."/>
            <person name="Nagy L.G."/>
            <person name="Nolan M."/>
            <person name="Ohm R.A."/>
            <person name="Patyshakuliyeva A."/>
            <person name="Rokas A."/>
            <person name="Ruiz-Duenas F.J."/>
            <person name="Sabat G."/>
            <person name="Salamov A."/>
            <person name="Samejima M."/>
            <person name="Schmutz J."/>
            <person name="Slot J.C."/>
            <person name="St John F."/>
            <person name="Stenlid J."/>
            <person name="Sun H."/>
            <person name="Sun S."/>
            <person name="Syed K."/>
            <person name="Tsang A."/>
            <person name="Wiebenga A."/>
            <person name="Young D."/>
            <person name="Pisabarro A."/>
            <person name="Eastwood D.C."/>
            <person name="Martin F."/>
            <person name="Cullen D."/>
            <person name="Grigoriev I.V."/>
            <person name="Hibbett D.S."/>
        </authorList>
    </citation>
    <scope>NUCLEOTIDE SEQUENCE [LARGE SCALE GENOMIC DNA]</scope>
    <source>
        <strain evidence="6 7">MD-104</strain>
    </source>
</reference>
<dbReference type="PANTHER" id="PTHR15503">
    <property type="entry name" value="LDOC1 RELATED"/>
    <property type="match status" value="1"/>
</dbReference>
<feature type="coiled-coil region" evidence="3">
    <location>
        <begin position="637"/>
        <end position="664"/>
    </location>
</feature>
<feature type="compositionally biased region" description="Polar residues" evidence="4">
    <location>
        <begin position="393"/>
        <end position="402"/>
    </location>
</feature>
<evidence type="ECO:0000256" key="2">
    <source>
        <dbReference type="PROSITE-ProRule" id="PRU00047"/>
    </source>
</evidence>
<dbReference type="AlphaFoldDB" id="A0A2H3K9P7"/>
<evidence type="ECO:0000256" key="1">
    <source>
        <dbReference type="ARBA" id="ARBA00022664"/>
    </source>
</evidence>
<feature type="region of interest" description="Disordered" evidence="4">
    <location>
        <begin position="794"/>
        <end position="836"/>
    </location>
</feature>
<sequence length="871" mass="92013">MSFDPEFPTKLLNLLPDDFVGVYRLNRYEWSDTIGAFRNSGGIVVIPREDRPSKWVQVYPSAETTAWELTREAFERFGRIPPIMSATETLTETINRTTDADGNTNQPSGTPGVAGTHSIGNDGTNPGGITGTDNSQTGGQNPFGFIPAATQGGAGSMAGGTNLFAGLGQMISGMGGGGNPPWITGSGGMGATASGTWPTGIPSGTTASASGGGLGGNFGLGGNPPSGGFGLGGNPPPPGGNPVEETQRRKPSGGNPGGPPEHMSFDPEFPTRLLNLLPEDFVGVYRLNRYEWSDTIGAFRNSGGIVVIPREDRPSKWVQVYPSAETTAWELTREAFERFGRIPPIMSATETLTETINRTTDADGNTNQPSGTPGVAGTHSIGNDGTNPGGITGTDNSQTGGQNPFGFIPAATQGGAGSMAGGTNLFAGLGQMISGMGGGGNPPWITGSGGMGATASGTWPTGIPSGTTASASGGGLGGNFGLGGNPPSGGFGLGGNPPPPGGNPGGGNPGGGNPGGGNPGGPPGGGGNPPQAPPNPQPPAKDPYYRTPMIKINPPDVFDGERSDMQNFINQCNSWFTMYETSFQNDIQRVIFILSYISGKGKTGQWKQNYHRVHTDPTTRRFFPPSLAQFDADFQKAFGAVQEIQKARRQILKLEQDKKDIDDYITEFNNMAGKAQYARYSPDGNALLITLFEKGLPDHTTRYIIGMRPMPDNIDAWQEAASYYENTYKIFLRRDKGAQVKKKDWRSNTPRHSGNTSTSTPIPKDPSAMDIDRLTAEERQDHITKGKCFNCHQPGHLSRHCPKRKKGTGRPKGKARKAEEDRSEPDATIEEISDEGEAEYITANRAVTAIRTLKARNPELLSKLLDETDFA</sequence>
<name>A0A2H3K9P7_WOLCO</name>
<keyword evidence="2" id="KW-0863">Zinc-finger</keyword>
<feature type="compositionally biased region" description="Polar residues" evidence="4">
    <location>
        <begin position="100"/>
        <end position="109"/>
    </location>
</feature>
<dbReference type="Gene3D" id="4.10.60.10">
    <property type="entry name" value="Zinc finger, CCHC-type"/>
    <property type="match status" value="1"/>
</dbReference>
<dbReference type="GO" id="GO:0008270">
    <property type="term" value="F:zinc ion binding"/>
    <property type="evidence" value="ECO:0007669"/>
    <property type="project" value="UniProtKB-KW"/>
</dbReference>
<evidence type="ECO:0000259" key="5">
    <source>
        <dbReference type="PROSITE" id="PS50158"/>
    </source>
</evidence>
<feature type="compositionally biased region" description="Polar residues" evidence="4">
    <location>
        <begin position="362"/>
        <end position="371"/>
    </location>
</feature>
<dbReference type="InterPro" id="IPR032567">
    <property type="entry name" value="RTL1-rel"/>
</dbReference>
<keyword evidence="2" id="KW-0479">Metal-binding</keyword>
<evidence type="ECO:0000313" key="6">
    <source>
        <dbReference type="EMBL" id="PCH45127.1"/>
    </source>
</evidence>
<feature type="compositionally biased region" description="Acidic residues" evidence="4">
    <location>
        <begin position="821"/>
        <end position="836"/>
    </location>
</feature>
<accession>A0A2H3K9P7</accession>
<dbReference type="EMBL" id="KB468168">
    <property type="protein sequence ID" value="PCH45127.1"/>
    <property type="molecule type" value="Genomic_DNA"/>
</dbReference>
<feature type="domain" description="CCHC-type" evidence="5">
    <location>
        <begin position="787"/>
        <end position="803"/>
    </location>
</feature>
<protein>
    <recommendedName>
        <fullName evidence="5">CCHC-type domain-containing protein</fullName>
    </recommendedName>
</protein>
<dbReference type="InterPro" id="IPR036875">
    <property type="entry name" value="Znf_CCHC_sf"/>
</dbReference>
<gene>
    <name evidence="6" type="ORF">WOLCODRAFT_155134</name>
</gene>
<feature type="region of interest" description="Disordered" evidence="4">
    <location>
        <begin position="359"/>
        <end position="410"/>
    </location>
</feature>
<dbReference type="GO" id="GO:0006397">
    <property type="term" value="P:mRNA processing"/>
    <property type="evidence" value="ECO:0007669"/>
    <property type="project" value="UniProtKB-KW"/>
</dbReference>
<dbReference type="PANTHER" id="PTHR15503:SF22">
    <property type="entry name" value="TRANSPOSON TY3-I GAG POLYPROTEIN"/>
    <property type="match status" value="1"/>
</dbReference>
<dbReference type="GO" id="GO:0003676">
    <property type="term" value="F:nucleic acid binding"/>
    <property type="evidence" value="ECO:0007669"/>
    <property type="project" value="InterPro"/>
</dbReference>
<feature type="compositionally biased region" description="Low complexity" evidence="4">
    <location>
        <begin position="193"/>
        <end position="209"/>
    </location>
</feature>
<keyword evidence="1" id="KW-0507">mRNA processing</keyword>
<evidence type="ECO:0000256" key="4">
    <source>
        <dbReference type="SAM" id="MobiDB-lite"/>
    </source>
</evidence>
<proteinExistence type="predicted"/>
<dbReference type="PROSITE" id="PS50158">
    <property type="entry name" value="ZF_CCHC"/>
    <property type="match status" value="1"/>
</dbReference>
<feature type="compositionally biased region" description="Polar residues" evidence="4">
    <location>
        <begin position="747"/>
        <end position="761"/>
    </location>
</feature>
<feature type="region of interest" description="Disordered" evidence="4">
    <location>
        <begin position="440"/>
        <end position="547"/>
    </location>
</feature>
<dbReference type="OrthoDB" id="3884315at2759"/>
<dbReference type="SUPFAM" id="SSF57756">
    <property type="entry name" value="Retrovirus zinc finger-like domains"/>
    <property type="match status" value="1"/>
</dbReference>
<feature type="compositionally biased region" description="Polar residues" evidence="4">
    <location>
        <begin position="131"/>
        <end position="140"/>
    </location>
</feature>
<dbReference type="Pfam" id="PF03732">
    <property type="entry name" value="Retrotrans_gag"/>
    <property type="match status" value="1"/>
</dbReference>
<feature type="compositionally biased region" description="Gly residues" evidence="4">
    <location>
        <begin position="472"/>
        <end position="495"/>
    </location>
</feature>
<dbReference type="InterPro" id="IPR005162">
    <property type="entry name" value="Retrotrans_gag_dom"/>
</dbReference>
<feature type="compositionally biased region" description="Basic residues" evidence="4">
    <location>
        <begin position="797"/>
        <end position="815"/>
    </location>
</feature>
<keyword evidence="3" id="KW-0175">Coiled coil</keyword>
<evidence type="ECO:0000313" key="7">
    <source>
        <dbReference type="Proteomes" id="UP000218811"/>
    </source>
</evidence>
<feature type="compositionally biased region" description="Gly residues" evidence="4">
    <location>
        <begin position="440"/>
        <end position="452"/>
    </location>
</feature>
<dbReference type="InterPro" id="IPR001878">
    <property type="entry name" value="Znf_CCHC"/>
</dbReference>
<feature type="region of interest" description="Disordered" evidence="4">
    <location>
        <begin position="739"/>
        <end position="768"/>
    </location>
</feature>
<evidence type="ECO:0000256" key="3">
    <source>
        <dbReference type="SAM" id="Coils"/>
    </source>
</evidence>
<feature type="compositionally biased region" description="Pro residues" evidence="4">
    <location>
        <begin position="530"/>
        <end position="541"/>
    </location>
</feature>
<feature type="region of interest" description="Disordered" evidence="4">
    <location>
        <begin position="97"/>
        <end position="148"/>
    </location>
</feature>
<dbReference type="STRING" id="742152.A0A2H3K9P7"/>